<protein>
    <submittedName>
        <fullName evidence="1">Uncharacterized protein</fullName>
    </submittedName>
</protein>
<name>A0A418T4U6_9RHOB</name>
<gene>
    <name evidence="1" type="ORF">D3P04_04570</name>
</gene>
<dbReference type="AlphaFoldDB" id="A0A418T4U6"/>
<sequence length="187" mass="20769">MAKLRQQRQGAGNCGLRHIRIHGQLGDNASSPEEKLKPAVFVALFAIFPVTLLADENYGSLPMRELLDQCEAALENDPSSDAAKEIGEELLSREGVIFNLQDSTRGMICLEKIYEDEFAFDPPSGRFMKMSEAASVEGNRPERPQPGTMYERRLRSACYAKLSEDEFTALTEPLCADFFKSEGLSGQ</sequence>
<dbReference type="EMBL" id="QZCG01000002">
    <property type="protein sequence ID" value="RJE88187.1"/>
    <property type="molecule type" value="Genomic_DNA"/>
</dbReference>
<reference evidence="2" key="1">
    <citation type="submission" date="2018-09" db="EMBL/GenBank/DDBJ databases">
        <title>Acidovorax cavernicola nov. sp. isolated from Gruta de las Maravillas (Aracena, Spain).</title>
        <authorList>
            <person name="Jurado V."/>
            <person name="Gutierrez-Patricio S."/>
            <person name="Gonzalez-Pimentel J.L."/>
            <person name="Miller A.Z."/>
            <person name="Laiz L."/>
            <person name="Saiz-Jimenez C."/>
        </authorList>
    </citation>
    <scope>NUCLEOTIDE SEQUENCE [LARGE SCALE GENOMIC DNA]</scope>
    <source>
        <strain evidence="2">1011MAR3C25</strain>
    </source>
</reference>
<keyword evidence="2" id="KW-1185">Reference proteome</keyword>
<evidence type="ECO:0000313" key="1">
    <source>
        <dbReference type="EMBL" id="RJE88187.1"/>
    </source>
</evidence>
<organism evidence="1 2">
    <name type="scientific">Paracoccus onubensis</name>
    <dbReference type="NCBI Taxonomy" id="1675788"/>
    <lineage>
        <taxon>Bacteria</taxon>
        <taxon>Pseudomonadati</taxon>
        <taxon>Pseudomonadota</taxon>
        <taxon>Alphaproteobacteria</taxon>
        <taxon>Rhodobacterales</taxon>
        <taxon>Paracoccaceae</taxon>
        <taxon>Paracoccus</taxon>
    </lineage>
</organism>
<accession>A0A418T4U6</accession>
<proteinExistence type="predicted"/>
<dbReference type="Proteomes" id="UP000284202">
    <property type="component" value="Unassembled WGS sequence"/>
</dbReference>
<comment type="caution">
    <text evidence="1">The sequence shown here is derived from an EMBL/GenBank/DDBJ whole genome shotgun (WGS) entry which is preliminary data.</text>
</comment>
<evidence type="ECO:0000313" key="2">
    <source>
        <dbReference type="Proteomes" id="UP000284202"/>
    </source>
</evidence>